<dbReference type="EC" id="1.3.1.76" evidence="2"/>
<evidence type="ECO:0000313" key="10">
    <source>
        <dbReference type="Proteomes" id="UP000283786"/>
    </source>
</evidence>
<dbReference type="GO" id="GO:0004325">
    <property type="term" value="F:ferrochelatase activity"/>
    <property type="evidence" value="ECO:0007669"/>
    <property type="project" value="InterPro"/>
</dbReference>
<dbReference type="Gene3D" id="3.30.160.110">
    <property type="entry name" value="Siroheme synthase, domain 2"/>
    <property type="match status" value="1"/>
</dbReference>
<evidence type="ECO:0000256" key="2">
    <source>
        <dbReference type="ARBA" id="ARBA00012400"/>
    </source>
</evidence>
<sequence>MRHFPIFVNMTEARILLSGGGETALAKLRLLLKTPAAITVHAPDALPQLRALARDRRLTLVQVPLTADDLIGATLVYAADADPARDAATAAMARQAGVLCNVVDDLEASDFITPAMVDRAPLTVAIGTEGAAPMLARAVKRDLEERLPTGLADLARAAQAFRTRAEALPEGKPRRAFWSEWFGATGPAAQAQGRDLDRALETQLAQAMGKAASSGRITLTFTGSDDPELLTLKARKALDQADVILHDPEIAPGILELGRREARLVALSHPTVPPLHQILALEADNGAHVLYLAAEPVSKHLVMACRRSGLPLDLIPGIPAPHAAQWKETA</sequence>
<dbReference type="GO" id="GO:0043115">
    <property type="term" value="F:precorrin-2 dehydrogenase activity"/>
    <property type="evidence" value="ECO:0007669"/>
    <property type="project" value="UniProtKB-EC"/>
</dbReference>
<dbReference type="SUPFAM" id="SSF75615">
    <property type="entry name" value="Siroheme synthase middle domains-like"/>
    <property type="match status" value="1"/>
</dbReference>
<dbReference type="NCBIfam" id="TIGR01470">
    <property type="entry name" value="cysG_Nterm"/>
    <property type="match status" value="1"/>
</dbReference>
<dbReference type="InterPro" id="IPR019478">
    <property type="entry name" value="Sirohaem_synthase_dimer_dom"/>
</dbReference>
<keyword evidence="10" id="KW-1185">Reference proteome</keyword>
<dbReference type="GO" id="GO:0019354">
    <property type="term" value="P:siroheme biosynthetic process"/>
    <property type="evidence" value="ECO:0007669"/>
    <property type="project" value="UniProtKB-UniPathway"/>
</dbReference>
<dbReference type="InterPro" id="IPR014777">
    <property type="entry name" value="4pyrrole_Mease_sub1"/>
</dbReference>
<dbReference type="Pfam" id="PF13241">
    <property type="entry name" value="NAD_binding_7"/>
    <property type="match status" value="1"/>
</dbReference>
<keyword evidence="5" id="KW-0627">Porphyrin biosynthesis</keyword>
<name>A0A418SF01_9RHOB</name>
<evidence type="ECO:0000259" key="8">
    <source>
        <dbReference type="Pfam" id="PF10414"/>
    </source>
</evidence>
<dbReference type="InterPro" id="IPR028161">
    <property type="entry name" value="Met8-like"/>
</dbReference>
<dbReference type="Gene3D" id="3.40.1010.10">
    <property type="entry name" value="Cobalt-precorrin-4 Transmethylase, Domain 1"/>
    <property type="match status" value="1"/>
</dbReference>
<organism evidence="9 10">
    <name type="scientific">Pseudooceanicola algae</name>
    <dbReference type="NCBI Taxonomy" id="1537215"/>
    <lineage>
        <taxon>Bacteria</taxon>
        <taxon>Pseudomonadati</taxon>
        <taxon>Pseudomonadota</taxon>
        <taxon>Alphaproteobacteria</taxon>
        <taxon>Rhodobacterales</taxon>
        <taxon>Paracoccaceae</taxon>
        <taxon>Pseudooceanicola</taxon>
    </lineage>
</organism>
<comment type="pathway">
    <text evidence="1">Porphyrin-containing compound metabolism; siroheme biosynthesis; sirohydrochlorin from precorrin-2: step 1/1.</text>
</comment>
<dbReference type="Proteomes" id="UP000283786">
    <property type="component" value="Chromosome"/>
</dbReference>
<dbReference type="InterPro" id="IPR036291">
    <property type="entry name" value="NAD(P)-bd_dom_sf"/>
</dbReference>
<dbReference type="InterPro" id="IPR035996">
    <property type="entry name" value="4pyrrol_Methylase_sf"/>
</dbReference>
<dbReference type="UniPathway" id="UPA00262">
    <property type="reaction ID" value="UER00222"/>
</dbReference>
<evidence type="ECO:0000256" key="3">
    <source>
        <dbReference type="ARBA" id="ARBA00023002"/>
    </source>
</evidence>
<gene>
    <name evidence="9" type="primary">cysG_2</name>
    <name evidence="9" type="ORF">PSAL_005480</name>
</gene>
<dbReference type="InterPro" id="IPR006367">
    <property type="entry name" value="Sirohaem_synthase_N"/>
</dbReference>
<dbReference type="PANTHER" id="PTHR35330:SF1">
    <property type="entry name" value="SIROHEME BIOSYNTHESIS PROTEIN MET8"/>
    <property type="match status" value="1"/>
</dbReference>
<dbReference type="PANTHER" id="PTHR35330">
    <property type="entry name" value="SIROHEME BIOSYNTHESIS PROTEIN MET8"/>
    <property type="match status" value="1"/>
</dbReference>
<keyword evidence="3" id="KW-0560">Oxidoreductase</keyword>
<protein>
    <recommendedName>
        <fullName evidence="2">precorrin-2 dehydrogenase</fullName>
        <ecNumber evidence="2">1.3.1.76</ecNumber>
    </recommendedName>
</protein>
<dbReference type="OrthoDB" id="9815856at2"/>
<evidence type="ECO:0000313" key="9">
    <source>
        <dbReference type="EMBL" id="QPM89333.1"/>
    </source>
</evidence>
<dbReference type="InterPro" id="IPR000878">
    <property type="entry name" value="4pyrrol_Mease"/>
</dbReference>
<dbReference type="Gene3D" id="3.40.50.720">
    <property type="entry name" value="NAD(P)-binding Rossmann-like Domain"/>
    <property type="match status" value="1"/>
</dbReference>
<reference evidence="9 10" key="1">
    <citation type="submission" date="2020-08" db="EMBL/GenBank/DDBJ databases">
        <title>Genome sequence of Rhodobacteraceae bacterium Lw-13e.</title>
        <authorList>
            <person name="Poehlein A."/>
            <person name="Wolter L."/>
            <person name="Daniel R."/>
            <person name="Brinkhoff T."/>
        </authorList>
    </citation>
    <scope>NUCLEOTIDE SEQUENCE [LARGE SCALE GENOMIC DNA]</scope>
    <source>
        <strain evidence="9 10">Lw-13e</strain>
    </source>
</reference>
<evidence type="ECO:0000256" key="5">
    <source>
        <dbReference type="ARBA" id="ARBA00023244"/>
    </source>
</evidence>
<dbReference type="KEGG" id="palw:PSAL_005480"/>
<accession>A0A418SF01</accession>
<dbReference type="EMBL" id="CP060436">
    <property type="protein sequence ID" value="QPM89333.1"/>
    <property type="molecule type" value="Genomic_DNA"/>
</dbReference>
<evidence type="ECO:0000256" key="4">
    <source>
        <dbReference type="ARBA" id="ARBA00023027"/>
    </source>
</evidence>
<proteinExistence type="predicted"/>
<dbReference type="Pfam" id="PF10414">
    <property type="entry name" value="CysG_dimeriser"/>
    <property type="match status" value="1"/>
</dbReference>
<dbReference type="SUPFAM" id="SSF53790">
    <property type="entry name" value="Tetrapyrrole methylase"/>
    <property type="match status" value="1"/>
</dbReference>
<evidence type="ECO:0000256" key="6">
    <source>
        <dbReference type="ARBA" id="ARBA00047561"/>
    </source>
</evidence>
<dbReference type="AlphaFoldDB" id="A0A418SF01"/>
<evidence type="ECO:0000259" key="7">
    <source>
        <dbReference type="Pfam" id="PF00590"/>
    </source>
</evidence>
<comment type="catalytic activity">
    <reaction evidence="6">
        <text>precorrin-2 + NAD(+) = sirohydrochlorin + NADH + 2 H(+)</text>
        <dbReference type="Rhea" id="RHEA:15613"/>
        <dbReference type="ChEBI" id="CHEBI:15378"/>
        <dbReference type="ChEBI" id="CHEBI:57540"/>
        <dbReference type="ChEBI" id="CHEBI:57945"/>
        <dbReference type="ChEBI" id="CHEBI:58351"/>
        <dbReference type="ChEBI" id="CHEBI:58827"/>
        <dbReference type="EC" id="1.3.1.76"/>
    </reaction>
</comment>
<keyword evidence="4" id="KW-0520">NAD</keyword>
<dbReference type="GO" id="GO:0008168">
    <property type="term" value="F:methyltransferase activity"/>
    <property type="evidence" value="ECO:0007669"/>
    <property type="project" value="InterPro"/>
</dbReference>
<feature type="domain" description="Sirohaem synthase dimerisation" evidence="8">
    <location>
        <begin position="151"/>
        <end position="207"/>
    </location>
</feature>
<dbReference type="RefSeq" id="WP_119839609.1">
    <property type="nucleotide sequence ID" value="NZ_CP060436.1"/>
</dbReference>
<evidence type="ECO:0000256" key="1">
    <source>
        <dbReference type="ARBA" id="ARBA00005010"/>
    </source>
</evidence>
<dbReference type="SUPFAM" id="SSF51735">
    <property type="entry name" value="NAD(P)-binding Rossmann-fold domains"/>
    <property type="match status" value="1"/>
</dbReference>
<dbReference type="Pfam" id="PF00590">
    <property type="entry name" value="TP_methylase"/>
    <property type="match status" value="1"/>
</dbReference>
<feature type="domain" description="Tetrapyrrole methylase" evidence="7">
    <location>
        <begin position="222"/>
        <end position="324"/>
    </location>
</feature>